<dbReference type="EMBL" id="JAZAVK010000012">
    <property type="protein sequence ID" value="KAK7431301.1"/>
    <property type="molecule type" value="Genomic_DNA"/>
</dbReference>
<dbReference type="Gene3D" id="3.40.462.20">
    <property type="match status" value="1"/>
</dbReference>
<evidence type="ECO:0000256" key="2">
    <source>
        <dbReference type="ARBA" id="ARBA00022630"/>
    </source>
</evidence>
<keyword evidence="7" id="KW-1185">Reference proteome</keyword>
<keyword evidence="3" id="KW-0274">FAD</keyword>
<evidence type="ECO:0000256" key="3">
    <source>
        <dbReference type="ARBA" id="ARBA00022827"/>
    </source>
</evidence>
<accession>A0ABR1ID84</accession>
<dbReference type="InterPro" id="IPR050416">
    <property type="entry name" value="FAD-linked_Oxidoreductase"/>
</dbReference>
<dbReference type="Proteomes" id="UP001498421">
    <property type="component" value="Unassembled WGS sequence"/>
</dbReference>
<sequence length="376" mass="41753">MVCAARQNQEVQARSGGHDCIDRDIGTEDGIVAVGLVNFQQLSVDKTSIATVGPGHRLRSLVEGLYANGKRVMPHGIYYDVSVGGHATMGGMGHLNRIYVYALDIMVEAEAIRGAAASFGIVAEFKFNTFRDFESIVEFSYPVRSNDTRVRAESVKAYQDLIRHSKFSANITVTCQSTQIDLDFTGILHDKGRITTHDTWLPFMQGQFAAAEGVFPNQSHFHSEDRVIPLSDLPINSSINKFISQLYNLGTVLPQWWFLLDMRSGVPNTFDSNVTSFPHRDAAYTVNTWITTKGVTTLNVCKFTTQAFLAIQGRTQDKYLSYAASPVVGYHPAKYYGTSYYRQLQGLKAIYDQSDVFSTSINVKGSDTWSSAVDED</sequence>
<dbReference type="SUPFAM" id="SSF56176">
    <property type="entry name" value="FAD-binding/transporter-associated domain-like"/>
    <property type="match status" value="1"/>
</dbReference>
<feature type="domain" description="FAD linked oxidase N-terminal" evidence="5">
    <location>
        <begin position="3"/>
        <end position="112"/>
    </location>
</feature>
<reference evidence="6 7" key="1">
    <citation type="journal article" date="2025" name="Microbiol. Resour. Announc.">
        <title>Draft genome sequences for Neonectria magnoliae and Neonectria punicea, canker pathogens of Liriodendron tulipifera and Acer saccharum in West Virginia.</title>
        <authorList>
            <person name="Petronek H.M."/>
            <person name="Kasson M.T."/>
            <person name="Metheny A.M."/>
            <person name="Stauder C.M."/>
            <person name="Lovett B."/>
            <person name="Lynch S.C."/>
            <person name="Garnas J.R."/>
            <person name="Kasson L.R."/>
            <person name="Stajich J.E."/>
        </authorList>
    </citation>
    <scope>NUCLEOTIDE SEQUENCE [LARGE SCALE GENOMIC DNA]</scope>
    <source>
        <strain evidence="6 7">NRRL 64651</strain>
    </source>
</reference>
<proteinExistence type="inferred from homology"/>
<dbReference type="InterPro" id="IPR006094">
    <property type="entry name" value="Oxid_FAD_bind_N"/>
</dbReference>
<comment type="similarity">
    <text evidence="1">Belongs to the oxygen-dependent FAD-linked oxidoreductase family.</text>
</comment>
<organism evidence="6 7">
    <name type="scientific">Neonectria magnoliae</name>
    <dbReference type="NCBI Taxonomy" id="2732573"/>
    <lineage>
        <taxon>Eukaryota</taxon>
        <taxon>Fungi</taxon>
        <taxon>Dikarya</taxon>
        <taxon>Ascomycota</taxon>
        <taxon>Pezizomycotina</taxon>
        <taxon>Sordariomycetes</taxon>
        <taxon>Hypocreomycetidae</taxon>
        <taxon>Hypocreales</taxon>
        <taxon>Nectriaceae</taxon>
        <taxon>Neonectria</taxon>
    </lineage>
</organism>
<evidence type="ECO:0000256" key="4">
    <source>
        <dbReference type="ARBA" id="ARBA00023002"/>
    </source>
</evidence>
<evidence type="ECO:0000259" key="5">
    <source>
        <dbReference type="Pfam" id="PF01565"/>
    </source>
</evidence>
<comment type="caution">
    <text evidence="6">The sequence shown here is derived from an EMBL/GenBank/DDBJ whole genome shotgun (WGS) entry which is preliminary data.</text>
</comment>
<gene>
    <name evidence="6" type="ORF">QQZ08_002072</name>
</gene>
<evidence type="ECO:0000313" key="6">
    <source>
        <dbReference type="EMBL" id="KAK7431301.1"/>
    </source>
</evidence>
<keyword evidence="4" id="KW-0560">Oxidoreductase</keyword>
<keyword evidence="2" id="KW-0285">Flavoprotein</keyword>
<dbReference type="Pfam" id="PF01565">
    <property type="entry name" value="FAD_binding_4"/>
    <property type="match status" value="1"/>
</dbReference>
<name>A0ABR1ID84_9HYPO</name>
<dbReference type="InterPro" id="IPR036318">
    <property type="entry name" value="FAD-bd_PCMH-like_sf"/>
</dbReference>
<evidence type="ECO:0000256" key="1">
    <source>
        <dbReference type="ARBA" id="ARBA00005466"/>
    </source>
</evidence>
<dbReference type="Gene3D" id="3.30.465.10">
    <property type="match status" value="1"/>
</dbReference>
<evidence type="ECO:0000313" key="7">
    <source>
        <dbReference type="Proteomes" id="UP001498421"/>
    </source>
</evidence>
<dbReference type="InterPro" id="IPR016169">
    <property type="entry name" value="FAD-bd_PCMH_sub2"/>
</dbReference>
<dbReference type="PANTHER" id="PTHR42973:SF17">
    <property type="entry name" value="OXIDASE, PUTATIVE (AFU_ORTHOLOGUE AFUA_6G14340)-RELATED"/>
    <property type="match status" value="1"/>
</dbReference>
<protein>
    <recommendedName>
        <fullName evidence="5">FAD linked oxidase N-terminal domain-containing protein</fullName>
    </recommendedName>
</protein>
<dbReference type="PANTHER" id="PTHR42973">
    <property type="entry name" value="BINDING OXIDOREDUCTASE, PUTATIVE (AFU_ORTHOLOGUE AFUA_1G17690)-RELATED"/>
    <property type="match status" value="1"/>
</dbReference>